<gene>
    <name evidence="1" type="ORF">BX592_13251</name>
</gene>
<proteinExistence type="predicted"/>
<name>A0A4V3HCS8_9BURK</name>
<protein>
    <recommendedName>
        <fullName evidence="3">Alpha/beta hydrolase family protein</fullName>
    </recommendedName>
</protein>
<dbReference type="Proteomes" id="UP000295509">
    <property type="component" value="Unassembled WGS sequence"/>
</dbReference>
<organism evidence="1 2">
    <name type="scientific">Paraburkholderia rhizosphaerae</name>
    <dbReference type="NCBI Taxonomy" id="480658"/>
    <lineage>
        <taxon>Bacteria</taxon>
        <taxon>Pseudomonadati</taxon>
        <taxon>Pseudomonadota</taxon>
        <taxon>Betaproteobacteria</taxon>
        <taxon>Burkholderiales</taxon>
        <taxon>Burkholderiaceae</taxon>
        <taxon>Paraburkholderia</taxon>
    </lineage>
</organism>
<reference evidence="1 2" key="1">
    <citation type="submission" date="2019-03" db="EMBL/GenBank/DDBJ databases">
        <title>Genomic Encyclopedia of Type Strains, Phase III (KMG-III): the genomes of soil and plant-associated and newly described type strains.</title>
        <authorList>
            <person name="Whitman W."/>
        </authorList>
    </citation>
    <scope>NUCLEOTIDE SEQUENCE [LARGE SCALE GENOMIC DNA]</scope>
    <source>
        <strain evidence="1 2">LMG 29544</strain>
    </source>
</reference>
<evidence type="ECO:0000313" key="2">
    <source>
        <dbReference type="Proteomes" id="UP000295509"/>
    </source>
</evidence>
<comment type="caution">
    <text evidence="1">The sequence shown here is derived from an EMBL/GenBank/DDBJ whole genome shotgun (WGS) entry which is preliminary data.</text>
</comment>
<accession>A0A4V3HCS8</accession>
<dbReference type="EMBL" id="SORE01000032">
    <property type="protein sequence ID" value="TDY38314.1"/>
    <property type="molecule type" value="Genomic_DNA"/>
</dbReference>
<dbReference type="RefSeq" id="WP_166676501.1">
    <property type="nucleotide sequence ID" value="NZ_JBHLUW010000047.1"/>
</dbReference>
<dbReference type="AlphaFoldDB" id="A0A4V3HCS8"/>
<keyword evidence="2" id="KW-1185">Reference proteome</keyword>
<evidence type="ECO:0000313" key="1">
    <source>
        <dbReference type="EMBL" id="TDY38314.1"/>
    </source>
</evidence>
<evidence type="ECO:0008006" key="3">
    <source>
        <dbReference type="Google" id="ProtNLM"/>
    </source>
</evidence>
<sequence>MRKPSYEDADARFPHQPTLVHCLDASHGAALTQPAVLAELLVEIAGGRADAI</sequence>